<comment type="catalytic activity">
    <reaction evidence="8">
        <text>L-seryl-[protein] + ATP = O-phospho-L-seryl-[protein] + ADP + H(+)</text>
        <dbReference type="Rhea" id="RHEA:17989"/>
        <dbReference type="Rhea" id="RHEA-COMP:9863"/>
        <dbReference type="Rhea" id="RHEA-COMP:11604"/>
        <dbReference type="ChEBI" id="CHEBI:15378"/>
        <dbReference type="ChEBI" id="CHEBI:29999"/>
        <dbReference type="ChEBI" id="CHEBI:30616"/>
        <dbReference type="ChEBI" id="CHEBI:83421"/>
        <dbReference type="ChEBI" id="CHEBI:456216"/>
        <dbReference type="EC" id="2.7.11.1"/>
    </reaction>
</comment>
<dbReference type="VEuPathDB" id="FungiDB:F9C07_2200676"/>
<dbReference type="Proteomes" id="UP000596276">
    <property type="component" value="Chromosome 7"/>
</dbReference>
<evidence type="ECO:0000256" key="1">
    <source>
        <dbReference type="ARBA" id="ARBA00012513"/>
    </source>
</evidence>
<evidence type="ECO:0000256" key="5">
    <source>
        <dbReference type="ARBA" id="ARBA00022777"/>
    </source>
</evidence>
<dbReference type="InterPro" id="IPR011009">
    <property type="entry name" value="Kinase-like_dom_sf"/>
</dbReference>
<dbReference type="GO" id="GO:0005634">
    <property type="term" value="C:nucleus"/>
    <property type="evidence" value="ECO:0007669"/>
    <property type="project" value="TreeGrafter"/>
</dbReference>
<dbReference type="Gene3D" id="1.10.510.10">
    <property type="entry name" value="Transferase(Phosphotransferase) domain 1"/>
    <property type="match status" value="1"/>
</dbReference>
<keyword evidence="2" id="KW-0723">Serine/threonine-protein kinase</keyword>
<dbReference type="Pfam" id="PF00069">
    <property type="entry name" value="Pkinase"/>
    <property type="match status" value="1"/>
</dbReference>
<comment type="catalytic activity">
    <reaction evidence="7">
        <text>L-threonyl-[protein] + ATP = O-phospho-L-threonyl-[protein] + ADP + H(+)</text>
        <dbReference type="Rhea" id="RHEA:46608"/>
        <dbReference type="Rhea" id="RHEA-COMP:11060"/>
        <dbReference type="Rhea" id="RHEA-COMP:11605"/>
        <dbReference type="ChEBI" id="CHEBI:15378"/>
        <dbReference type="ChEBI" id="CHEBI:30013"/>
        <dbReference type="ChEBI" id="CHEBI:30616"/>
        <dbReference type="ChEBI" id="CHEBI:61977"/>
        <dbReference type="ChEBI" id="CHEBI:456216"/>
        <dbReference type="EC" id="2.7.11.1"/>
    </reaction>
</comment>
<evidence type="ECO:0000313" key="10">
    <source>
        <dbReference type="EMBL" id="QRD91310.1"/>
    </source>
</evidence>
<dbReference type="GO" id="GO:0004674">
    <property type="term" value="F:protein serine/threonine kinase activity"/>
    <property type="evidence" value="ECO:0007669"/>
    <property type="project" value="UniProtKB-KW"/>
</dbReference>
<keyword evidence="5" id="KW-0418">Kinase</keyword>
<dbReference type="GO" id="GO:0000245">
    <property type="term" value="P:spliceosomal complex assembly"/>
    <property type="evidence" value="ECO:0007669"/>
    <property type="project" value="TreeGrafter"/>
</dbReference>
<dbReference type="EC" id="2.7.11.1" evidence="1"/>
<dbReference type="PROSITE" id="PS50011">
    <property type="entry name" value="PROTEIN_KINASE_DOM"/>
    <property type="match status" value="1"/>
</dbReference>
<reference evidence="11" key="1">
    <citation type="journal article" date="2021" name="G3 (Bethesda)">
        <title>Chromosome assembled and annotated genome sequence of Aspergillus flavus NRRL 3357.</title>
        <authorList>
            <person name="Skerker J.M."/>
            <person name="Pianalto K.M."/>
            <person name="Mondo S.J."/>
            <person name="Yang K."/>
            <person name="Arkin A.P."/>
            <person name="Keller N.P."/>
            <person name="Grigoriev I.V."/>
            <person name="Louise Glass N.L."/>
        </authorList>
    </citation>
    <scope>NUCLEOTIDE SEQUENCE [LARGE SCALE GENOMIC DNA]</scope>
    <source>
        <strain evidence="11">ATCC 200026 / FGSC A1120 / IAM 13836 / NRRL 3357 / JCM 12722 / SRRC 167</strain>
    </source>
</reference>
<dbReference type="InterPro" id="IPR051334">
    <property type="entry name" value="SRPK"/>
</dbReference>
<keyword evidence="4" id="KW-0547">Nucleotide-binding</keyword>
<dbReference type="PANTHER" id="PTHR47634">
    <property type="entry name" value="PROTEIN KINASE DOMAIN-CONTAINING PROTEIN-RELATED"/>
    <property type="match status" value="1"/>
</dbReference>
<evidence type="ECO:0000256" key="4">
    <source>
        <dbReference type="ARBA" id="ARBA00022741"/>
    </source>
</evidence>
<sequence length="453" mass="51163">MDTLKATLLKSWSRLASILGNPSQKTLLCRLNHFRNTEEPELYTTGGFHRVSLGDTFDHGRYAILRKLGYGQYSTVWLAQDFKHKKYVTLKLLRADCYGGPHDIFEREILSKISDMSRKSTHDGARHILPLLGDFTHTGPNGDHVCLVFDVLGHHLDFQCAKYEDGRLPVRAVKLIARQLLLGLDFLHRECGVIHTGMGIVSNTFVLYFLTGRIFPIDLKPTNILLELENPDRKVPPRMDTQGNAEVPLREVITTPLISEMEAPRIRIIDFGVAFWRDNHLSEQIQSSALRAPEVTIGAPWDTGVDIWSLGCLIMELVQGIVPFSGEASERGTWTAEDDRLARTIEILGPFPLELLRKGSRTPDLFDEKGDLLRIPNMKSTSLERLLNGTTKPFLKPDDMPDAEVTIFIDFLTGGQRQSCFSMNGSGHDAIEWLKVERIEGSYETMHISIRTQ</sequence>
<evidence type="ECO:0000259" key="9">
    <source>
        <dbReference type="PROSITE" id="PS50011"/>
    </source>
</evidence>
<organism evidence="10 11">
    <name type="scientific">Aspergillus flavus (strain ATCC 200026 / FGSC A1120 / IAM 13836 / NRRL 3357 / JCM 12722 / SRRC 167)</name>
    <dbReference type="NCBI Taxonomy" id="332952"/>
    <lineage>
        <taxon>Eukaryota</taxon>
        <taxon>Fungi</taxon>
        <taxon>Dikarya</taxon>
        <taxon>Ascomycota</taxon>
        <taxon>Pezizomycotina</taxon>
        <taxon>Eurotiomycetes</taxon>
        <taxon>Eurotiomycetidae</taxon>
        <taxon>Eurotiales</taxon>
        <taxon>Aspergillaceae</taxon>
        <taxon>Aspergillus</taxon>
        <taxon>Aspergillus subgen. Circumdati</taxon>
    </lineage>
</organism>
<evidence type="ECO:0000256" key="8">
    <source>
        <dbReference type="ARBA" id="ARBA00048679"/>
    </source>
</evidence>
<dbReference type="AlphaFoldDB" id="A0A7U2MXI2"/>
<feature type="domain" description="Protein kinase" evidence="9">
    <location>
        <begin position="62"/>
        <end position="395"/>
    </location>
</feature>
<keyword evidence="6" id="KW-0067">ATP-binding</keyword>
<dbReference type="SMART" id="SM00220">
    <property type="entry name" value="S_TKc"/>
    <property type="match status" value="1"/>
</dbReference>
<keyword evidence="3" id="KW-0808">Transferase</keyword>
<evidence type="ECO:0000256" key="6">
    <source>
        <dbReference type="ARBA" id="ARBA00022840"/>
    </source>
</evidence>
<evidence type="ECO:0000256" key="3">
    <source>
        <dbReference type="ARBA" id="ARBA00022679"/>
    </source>
</evidence>
<dbReference type="InterPro" id="IPR000719">
    <property type="entry name" value="Prot_kinase_dom"/>
</dbReference>
<name>A0A7U2MXI2_ASPFN</name>
<dbReference type="VEuPathDB" id="FungiDB:AFLA_007587"/>
<proteinExistence type="predicted"/>
<evidence type="ECO:0000256" key="7">
    <source>
        <dbReference type="ARBA" id="ARBA00047899"/>
    </source>
</evidence>
<dbReference type="GO" id="GO:0005524">
    <property type="term" value="F:ATP binding"/>
    <property type="evidence" value="ECO:0007669"/>
    <property type="project" value="UniProtKB-KW"/>
</dbReference>
<accession>A0A7U2MXI2</accession>
<protein>
    <recommendedName>
        <fullName evidence="1">non-specific serine/threonine protein kinase</fullName>
        <ecNumber evidence="1">2.7.11.1</ecNumber>
    </recommendedName>
</protein>
<dbReference type="GO" id="GO:0005737">
    <property type="term" value="C:cytoplasm"/>
    <property type="evidence" value="ECO:0007669"/>
    <property type="project" value="TreeGrafter"/>
</dbReference>
<dbReference type="PANTHER" id="PTHR47634:SF9">
    <property type="entry name" value="PROTEIN KINASE DOMAIN-CONTAINING PROTEIN-RELATED"/>
    <property type="match status" value="1"/>
</dbReference>
<dbReference type="GO" id="GO:0050684">
    <property type="term" value="P:regulation of mRNA processing"/>
    <property type="evidence" value="ECO:0007669"/>
    <property type="project" value="TreeGrafter"/>
</dbReference>
<dbReference type="Gene3D" id="3.30.200.20">
    <property type="entry name" value="Phosphorylase Kinase, domain 1"/>
    <property type="match status" value="1"/>
</dbReference>
<evidence type="ECO:0000256" key="2">
    <source>
        <dbReference type="ARBA" id="ARBA00022527"/>
    </source>
</evidence>
<dbReference type="SUPFAM" id="SSF56112">
    <property type="entry name" value="Protein kinase-like (PK-like)"/>
    <property type="match status" value="1"/>
</dbReference>
<gene>
    <name evidence="10" type="ORF">F9C07_2200676</name>
</gene>
<evidence type="ECO:0000313" key="11">
    <source>
        <dbReference type="Proteomes" id="UP000596276"/>
    </source>
</evidence>
<dbReference type="EMBL" id="CP044617">
    <property type="protein sequence ID" value="QRD91310.1"/>
    <property type="molecule type" value="Genomic_DNA"/>
</dbReference>
<keyword evidence="11" id="KW-1185">Reference proteome</keyword>